<proteinExistence type="predicted"/>
<dbReference type="RefSeq" id="WP_186965816.1">
    <property type="nucleotide sequence ID" value="NZ_JACOOK010000001.1"/>
</dbReference>
<protein>
    <recommendedName>
        <fullName evidence="3">WYL domain-containing protein</fullName>
    </recommendedName>
</protein>
<dbReference type="Proteomes" id="UP000636891">
    <property type="component" value="Unassembled WGS sequence"/>
</dbReference>
<evidence type="ECO:0000313" key="2">
    <source>
        <dbReference type="Proteomes" id="UP000636891"/>
    </source>
</evidence>
<reference evidence="1 2" key="1">
    <citation type="submission" date="2020-08" db="EMBL/GenBank/DDBJ databases">
        <title>Genome public.</title>
        <authorList>
            <person name="Liu C."/>
            <person name="Sun Q."/>
        </authorList>
    </citation>
    <scope>NUCLEOTIDE SEQUENCE [LARGE SCALE GENOMIC DNA]</scope>
    <source>
        <strain evidence="1 2">New-7</strain>
    </source>
</reference>
<comment type="caution">
    <text evidence="1">The sequence shown here is derived from an EMBL/GenBank/DDBJ whole genome shotgun (WGS) entry which is preliminary data.</text>
</comment>
<evidence type="ECO:0008006" key="3">
    <source>
        <dbReference type="Google" id="ProtNLM"/>
    </source>
</evidence>
<keyword evidence="2" id="KW-1185">Reference proteome</keyword>
<sequence>MVSRSKDIRIWFDHYCFNTNERRKIVAIDRTDQLKIIYKPRSFLKTIEQAKPIRLEDRLEAFEINEEAWLWAKTLAGKILYLFDRNDPVNSAENGYGPTIKLIQVNLGSTNKREQELFFHEIHNRFLP</sequence>
<dbReference type="EMBL" id="JACOOK010000001">
    <property type="protein sequence ID" value="MBC5615465.1"/>
    <property type="molecule type" value="Genomic_DNA"/>
</dbReference>
<gene>
    <name evidence="1" type="ORF">H8S08_00330</name>
</gene>
<organism evidence="1 2">
    <name type="scientific">Alistipes hominis</name>
    <dbReference type="NCBI Taxonomy" id="2763015"/>
    <lineage>
        <taxon>Bacteria</taxon>
        <taxon>Pseudomonadati</taxon>
        <taxon>Bacteroidota</taxon>
        <taxon>Bacteroidia</taxon>
        <taxon>Bacteroidales</taxon>
        <taxon>Rikenellaceae</taxon>
        <taxon>Alistipes</taxon>
    </lineage>
</organism>
<accession>A0ABR7CJQ7</accession>
<name>A0ABR7CJQ7_9BACT</name>
<evidence type="ECO:0000313" key="1">
    <source>
        <dbReference type="EMBL" id="MBC5615465.1"/>
    </source>
</evidence>